<dbReference type="Gene3D" id="2.40.30.130">
    <property type="match status" value="1"/>
</dbReference>
<organism evidence="7 8">
    <name type="scientific">Pterulicium gracile</name>
    <dbReference type="NCBI Taxonomy" id="1884261"/>
    <lineage>
        <taxon>Eukaryota</taxon>
        <taxon>Fungi</taxon>
        <taxon>Dikarya</taxon>
        <taxon>Basidiomycota</taxon>
        <taxon>Agaricomycotina</taxon>
        <taxon>Agaricomycetes</taxon>
        <taxon>Agaricomycetidae</taxon>
        <taxon>Agaricales</taxon>
        <taxon>Pleurotineae</taxon>
        <taxon>Pterulaceae</taxon>
        <taxon>Pterulicium</taxon>
    </lineage>
</organism>
<keyword evidence="3" id="KW-0479">Metal-binding</keyword>
<sequence>MAATAQLLLPTTPSTYHRIISPTLTIPTSDRAPVPVGLLACQRDPLLRTFDTEVHKACLSEANAKPAAKSGKKAVNAPTLPKGPILEVILHDTILFPEGGGQPTDIGIIHTKKDGVEKPWDVLQVKRHGGLAVHYVKVDGDVEAALQAFSPKSPVSVSLGAEGYDKRYDHMSMHTSQHLLSALLETRLDIPTLSWSLTTSPSPCYVELPRSMTPDEILSIQTEANRLVFEGRKVHVEVEELNRDTLPGTQTTEGGRFVGKALPDDYTGGVKRVIVIDGVDRNPCCGTHLPSIKNLQLFLLPHTESLTRSSSNTTSTRLYFLAGPRLITHLTSTHSLLTAISSLLSCGAPLVPDRVALVVDERKKAEKRSQDVEEELAKYVAADLHAEIEKTEKTLFVKHVHRIDDSSSALAFLSTISTHLAAKASTDKSYLVVLSSTPSSLTSTSTSVVLVFGSDEALVKKVGDQLKTAVGIKGGGKGLKWSGKFTGVWKDAKEGSAIQKVLESV</sequence>
<dbReference type="SUPFAM" id="SSF50447">
    <property type="entry name" value="Translation proteins"/>
    <property type="match status" value="1"/>
</dbReference>
<feature type="coiled-coil region" evidence="5">
    <location>
        <begin position="355"/>
        <end position="382"/>
    </location>
</feature>
<dbReference type="OrthoDB" id="288942at2759"/>
<dbReference type="InterPro" id="IPR018163">
    <property type="entry name" value="Thr/Ala-tRNA-synth_IIc_edit"/>
</dbReference>
<keyword evidence="4" id="KW-0862">Zinc</keyword>
<dbReference type="SMART" id="SM00863">
    <property type="entry name" value="tRNA_SAD"/>
    <property type="match status" value="1"/>
</dbReference>
<dbReference type="AlphaFoldDB" id="A0A5C3QXX1"/>
<feature type="domain" description="Threonyl/alanyl tRNA synthetase SAD" evidence="6">
    <location>
        <begin position="271"/>
        <end position="319"/>
    </location>
</feature>
<protein>
    <recommendedName>
        <fullName evidence="6">Threonyl/alanyl tRNA synthetase SAD domain-containing protein</fullName>
    </recommendedName>
</protein>
<evidence type="ECO:0000313" key="8">
    <source>
        <dbReference type="Proteomes" id="UP000305067"/>
    </source>
</evidence>
<keyword evidence="8" id="KW-1185">Reference proteome</keyword>
<dbReference type="GO" id="GO:0002196">
    <property type="term" value="F:Ser-tRNA(Ala) deacylase activity"/>
    <property type="evidence" value="ECO:0007669"/>
    <property type="project" value="TreeGrafter"/>
</dbReference>
<evidence type="ECO:0000256" key="3">
    <source>
        <dbReference type="ARBA" id="ARBA00022723"/>
    </source>
</evidence>
<dbReference type="Proteomes" id="UP000305067">
    <property type="component" value="Unassembled WGS sequence"/>
</dbReference>
<dbReference type="InterPro" id="IPR012947">
    <property type="entry name" value="tRNA_SAD"/>
</dbReference>
<evidence type="ECO:0000256" key="1">
    <source>
        <dbReference type="ARBA" id="ARBA00001947"/>
    </source>
</evidence>
<dbReference type="PANTHER" id="PTHR43462:SF1">
    <property type="entry name" value="ALANYL-TRNA EDITING PROTEIN AARSD1"/>
    <property type="match status" value="1"/>
</dbReference>
<dbReference type="InterPro" id="IPR051335">
    <property type="entry name" value="Alanyl-tRNA_Editing_Enzymes"/>
</dbReference>
<gene>
    <name evidence="7" type="ORF">BDV98DRAFT_501267</name>
</gene>
<evidence type="ECO:0000256" key="2">
    <source>
        <dbReference type="ARBA" id="ARBA00008429"/>
    </source>
</evidence>
<comment type="cofactor">
    <cofactor evidence="1">
        <name>Zn(2+)</name>
        <dbReference type="ChEBI" id="CHEBI:29105"/>
    </cofactor>
</comment>
<accession>A0A5C3QXX1</accession>
<dbReference type="GO" id="GO:0004812">
    <property type="term" value="F:aminoacyl-tRNA ligase activity"/>
    <property type="evidence" value="ECO:0007669"/>
    <property type="project" value="InterPro"/>
</dbReference>
<dbReference type="InterPro" id="IPR009000">
    <property type="entry name" value="Transl_B-barrel_sf"/>
</dbReference>
<name>A0A5C3QXX1_9AGAR</name>
<dbReference type="EMBL" id="ML178817">
    <property type="protein sequence ID" value="TFL05381.1"/>
    <property type="molecule type" value="Genomic_DNA"/>
</dbReference>
<evidence type="ECO:0000256" key="4">
    <source>
        <dbReference type="ARBA" id="ARBA00022833"/>
    </source>
</evidence>
<comment type="similarity">
    <text evidence="2">Belongs to the class-II aminoacyl-tRNA synthetase family. Alax-L subfamily.</text>
</comment>
<evidence type="ECO:0000313" key="7">
    <source>
        <dbReference type="EMBL" id="TFL05381.1"/>
    </source>
</evidence>
<dbReference type="GO" id="GO:0043039">
    <property type="term" value="P:tRNA aminoacylation"/>
    <property type="evidence" value="ECO:0007669"/>
    <property type="project" value="InterPro"/>
</dbReference>
<proteinExistence type="inferred from homology"/>
<dbReference type="Gene3D" id="3.30.980.10">
    <property type="entry name" value="Threonyl-trna Synthetase, Chain A, domain 2"/>
    <property type="match status" value="1"/>
</dbReference>
<dbReference type="PANTHER" id="PTHR43462">
    <property type="entry name" value="ALANYL-TRNA EDITING PROTEIN"/>
    <property type="match status" value="1"/>
</dbReference>
<evidence type="ECO:0000256" key="5">
    <source>
        <dbReference type="SAM" id="Coils"/>
    </source>
</evidence>
<reference evidence="7 8" key="1">
    <citation type="journal article" date="2019" name="Nat. Ecol. Evol.">
        <title>Megaphylogeny resolves global patterns of mushroom evolution.</title>
        <authorList>
            <person name="Varga T."/>
            <person name="Krizsan K."/>
            <person name="Foldi C."/>
            <person name="Dima B."/>
            <person name="Sanchez-Garcia M."/>
            <person name="Sanchez-Ramirez S."/>
            <person name="Szollosi G.J."/>
            <person name="Szarkandi J.G."/>
            <person name="Papp V."/>
            <person name="Albert L."/>
            <person name="Andreopoulos W."/>
            <person name="Angelini C."/>
            <person name="Antonin V."/>
            <person name="Barry K.W."/>
            <person name="Bougher N.L."/>
            <person name="Buchanan P."/>
            <person name="Buyck B."/>
            <person name="Bense V."/>
            <person name="Catcheside P."/>
            <person name="Chovatia M."/>
            <person name="Cooper J."/>
            <person name="Damon W."/>
            <person name="Desjardin D."/>
            <person name="Finy P."/>
            <person name="Geml J."/>
            <person name="Haridas S."/>
            <person name="Hughes K."/>
            <person name="Justo A."/>
            <person name="Karasinski D."/>
            <person name="Kautmanova I."/>
            <person name="Kiss B."/>
            <person name="Kocsube S."/>
            <person name="Kotiranta H."/>
            <person name="LaButti K.M."/>
            <person name="Lechner B.E."/>
            <person name="Liimatainen K."/>
            <person name="Lipzen A."/>
            <person name="Lukacs Z."/>
            <person name="Mihaltcheva S."/>
            <person name="Morgado L.N."/>
            <person name="Niskanen T."/>
            <person name="Noordeloos M.E."/>
            <person name="Ohm R.A."/>
            <person name="Ortiz-Santana B."/>
            <person name="Ovrebo C."/>
            <person name="Racz N."/>
            <person name="Riley R."/>
            <person name="Savchenko A."/>
            <person name="Shiryaev A."/>
            <person name="Soop K."/>
            <person name="Spirin V."/>
            <person name="Szebenyi C."/>
            <person name="Tomsovsky M."/>
            <person name="Tulloss R.E."/>
            <person name="Uehling J."/>
            <person name="Grigoriev I.V."/>
            <person name="Vagvolgyi C."/>
            <person name="Papp T."/>
            <person name="Martin F.M."/>
            <person name="Miettinen O."/>
            <person name="Hibbett D.S."/>
            <person name="Nagy L.G."/>
        </authorList>
    </citation>
    <scope>NUCLEOTIDE SEQUENCE [LARGE SCALE GENOMIC DNA]</scope>
    <source>
        <strain evidence="7 8">CBS 309.79</strain>
    </source>
</reference>
<dbReference type="SUPFAM" id="SSF55186">
    <property type="entry name" value="ThrRS/AlaRS common domain"/>
    <property type="match status" value="1"/>
</dbReference>
<dbReference type="GO" id="GO:0005524">
    <property type="term" value="F:ATP binding"/>
    <property type="evidence" value="ECO:0007669"/>
    <property type="project" value="InterPro"/>
</dbReference>
<evidence type="ECO:0000259" key="6">
    <source>
        <dbReference type="SMART" id="SM00863"/>
    </source>
</evidence>
<dbReference type="GO" id="GO:0046872">
    <property type="term" value="F:metal ion binding"/>
    <property type="evidence" value="ECO:0007669"/>
    <property type="project" value="UniProtKB-KW"/>
</dbReference>
<dbReference type="STRING" id="1884261.A0A5C3QXX1"/>
<keyword evidence="5" id="KW-0175">Coiled coil</keyword>